<protein>
    <recommendedName>
        <fullName evidence="2">Rho-GAP domain-containing protein</fullName>
    </recommendedName>
</protein>
<dbReference type="CDD" id="cd00159">
    <property type="entry name" value="RhoGAP"/>
    <property type="match status" value="1"/>
</dbReference>
<dbReference type="SUPFAM" id="SSF48350">
    <property type="entry name" value="GTPase activation domain, GAP"/>
    <property type="match status" value="1"/>
</dbReference>
<dbReference type="GO" id="GO:0007165">
    <property type="term" value="P:signal transduction"/>
    <property type="evidence" value="ECO:0007669"/>
    <property type="project" value="InterPro"/>
</dbReference>
<dbReference type="RefSeq" id="XP_004259701.1">
    <property type="nucleotide sequence ID" value="XM_004259653.1"/>
</dbReference>
<feature type="region of interest" description="Disordered" evidence="1">
    <location>
        <begin position="435"/>
        <end position="466"/>
    </location>
</feature>
<sequence length="651" mass="74439">MKRFVHTNNPFYSDKLDAAEFYWKRHEDVLKEIRRTVEILVFHLNSLQTTPFSRISFHCKKDRVYMASYNTAIENMTKHLQQFSDTLHPIVSFSSEFLDNFQDIRKKLKDKKKEYNNQLAMLYHFNTMYNESVFSLFAQITQSCQEFFTNAQSSFSGVDKSSLDIVKAKEHAQYVEINELKFVEYFKVNLIDILNTEQRTPKQLPLAIAKTISMLNSSNLSFKGLFRFTPYADSKEIDQVTRRISVTDITEYSVDVIACVLKCFLQNLKKHVFPTMASLEMISIHIKSGQMEVNTLAKKYQNIITQLPEESITMLCNVIAVCKKIANHSKENGMNQKNLGVVLAPILLTLPDPETLKNTGINPNTTKEIGYGIEIVKFIITNYDLIFTAEIVDGRECCVDVQDVTNEGPQEDEKDTKDDKFIKIEKSVIMNQSINLPTQKRMRTASSADKMGNGENDNESKKSRQKRVILSSDISELIVGKLKEEIGEKEPDVKPPEKEEKVELLPFQSRDFYVEKALQRGDATNEKQEDKPFKVVCVSNVACQKTKNSPLLYESKNSPPPEGNETNQHNILYLTQNDLSKSTNALLAESKETQQGPRPGSIPNTKFIVPTFEPKKKKKKQADITVTPQKGKRGRTKTLVEKTKADRLNDL</sequence>
<name>A0A0A1UFS5_ENTIV</name>
<dbReference type="PANTHER" id="PTHR23179:SF3">
    <property type="entry name" value="RHO GTPASE-ACTIVATING PROTEIN 20"/>
    <property type="match status" value="1"/>
</dbReference>
<dbReference type="EMBL" id="KB206312">
    <property type="protein sequence ID" value="ELP92930.1"/>
    <property type="molecule type" value="Genomic_DNA"/>
</dbReference>
<organism evidence="3 4">
    <name type="scientific">Entamoeba invadens IP1</name>
    <dbReference type="NCBI Taxonomy" id="370355"/>
    <lineage>
        <taxon>Eukaryota</taxon>
        <taxon>Amoebozoa</taxon>
        <taxon>Evosea</taxon>
        <taxon>Archamoebae</taxon>
        <taxon>Mastigamoebida</taxon>
        <taxon>Entamoebidae</taxon>
        <taxon>Entamoeba</taxon>
    </lineage>
</organism>
<dbReference type="KEGG" id="eiv:EIN_313120"/>
<dbReference type="InterPro" id="IPR008936">
    <property type="entry name" value="Rho_GTPase_activation_prot"/>
</dbReference>
<feature type="compositionally biased region" description="Basic and acidic residues" evidence="1">
    <location>
        <begin position="638"/>
        <end position="651"/>
    </location>
</feature>
<feature type="domain" description="Rho-GAP" evidence="2">
    <location>
        <begin position="188"/>
        <end position="387"/>
    </location>
</feature>
<proteinExistence type="predicted"/>
<dbReference type="Proteomes" id="UP000014680">
    <property type="component" value="Unassembled WGS sequence"/>
</dbReference>
<feature type="region of interest" description="Disordered" evidence="1">
    <location>
        <begin position="590"/>
        <end position="651"/>
    </location>
</feature>
<dbReference type="PANTHER" id="PTHR23179">
    <property type="entry name" value="T-CELL ACTIVATION RHO GTPASE ACTIVATING PROTEIN-RELATED"/>
    <property type="match status" value="1"/>
</dbReference>
<dbReference type="OrthoDB" id="79452at2759"/>
<evidence type="ECO:0000313" key="3">
    <source>
        <dbReference type="EMBL" id="ELP92930.1"/>
    </source>
</evidence>
<dbReference type="GeneID" id="14891916"/>
<evidence type="ECO:0000256" key="1">
    <source>
        <dbReference type="SAM" id="MobiDB-lite"/>
    </source>
</evidence>
<dbReference type="SMART" id="SM00324">
    <property type="entry name" value="RhoGAP"/>
    <property type="match status" value="1"/>
</dbReference>
<dbReference type="AlphaFoldDB" id="A0A0A1UFS5"/>
<dbReference type="VEuPathDB" id="AmoebaDB:EIN_313120"/>
<dbReference type="Pfam" id="PF00620">
    <property type="entry name" value="RhoGAP"/>
    <property type="match status" value="1"/>
</dbReference>
<evidence type="ECO:0000313" key="4">
    <source>
        <dbReference type="Proteomes" id="UP000014680"/>
    </source>
</evidence>
<keyword evidence="4" id="KW-1185">Reference proteome</keyword>
<dbReference type="GO" id="GO:0005096">
    <property type="term" value="F:GTPase activator activity"/>
    <property type="evidence" value="ECO:0007669"/>
    <property type="project" value="TreeGrafter"/>
</dbReference>
<dbReference type="Gene3D" id="1.10.555.10">
    <property type="entry name" value="Rho GTPase activation protein"/>
    <property type="match status" value="1"/>
</dbReference>
<gene>
    <name evidence="3" type="ORF">EIN_313120</name>
</gene>
<evidence type="ECO:0000259" key="2">
    <source>
        <dbReference type="PROSITE" id="PS50238"/>
    </source>
</evidence>
<dbReference type="InterPro" id="IPR000198">
    <property type="entry name" value="RhoGAP_dom"/>
</dbReference>
<reference evidence="3 4" key="1">
    <citation type="submission" date="2012-10" db="EMBL/GenBank/DDBJ databases">
        <authorList>
            <person name="Zafar N."/>
            <person name="Inman J."/>
            <person name="Hall N."/>
            <person name="Lorenzi H."/>
            <person name="Caler E."/>
        </authorList>
    </citation>
    <scope>NUCLEOTIDE SEQUENCE [LARGE SCALE GENOMIC DNA]</scope>
    <source>
        <strain evidence="3 4">IP1</strain>
    </source>
</reference>
<dbReference type="PROSITE" id="PS50238">
    <property type="entry name" value="RHOGAP"/>
    <property type="match status" value="1"/>
</dbReference>
<accession>A0A0A1UFS5</accession>